<feature type="region of interest" description="Disordered" evidence="1">
    <location>
        <begin position="200"/>
        <end position="234"/>
    </location>
</feature>
<evidence type="ECO:0000313" key="3">
    <source>
        <dbReference type="EMBL" id="KAL3765786.1"/>
    </source>
</evidence>
<dbReference type="SMART" id="SM00582">
    <property type="entry name" value="RPR"/>
    <property type="match status" value="1"/>
</dbReference>
<gene>
    <name evidence="3" type="ORF">ACHAWO_011733</name>
</gene>
<feature type="region of interest" description="Disordered" evidence="1">
    <location>
        <begin position="365"/>
        <end position="402"/>
    </location>
</feature>
<dbReference type="InterPro" id="IPR006569">
    <property type="entry name" value="CID_dom"/>
</dbReference>
<proteinExistence type="predicted"/>
<accession>A0ABD3MV29</accession>
<dbReference type="Pfam" id="PF04818">
    <property type="entry name" value="CID"/>
    <property type="match status" value="1"/>
</dbReference>
<dbReference type="AlphaFoldDB" id="A0ABD3MV29"/>
<dbReference type="InterPro" id="IPR008942">
    <property type="entry name" value="ENTH_VHS"/>
</dbReference>
<dbReference type="EMBL" id="JALLPJ020001396">
    <property type="protein sequence ID" value="KAL3765786.1"/>
    <property type="molecule type" value="Genomic_DNA"/>
</dbReference>
<evidence type="ECO:0000313" key="4">
    <source>
        <dbReference type="Proteomes" id="UP001530400"/>
    </source>
</evidence>
<comment type="caution">
    <text evidence="3">The sequence shown here is derived from an EMBL/GenBank/DDBJ whole genome shotgun (WGS) entry which is preliminary data.</text>
</comment>
<name>A0ABD3MV29_9STRA</name>
<dbReference type="PANTHER" id="PTHR12460:SF0">
    <property type="entry name" value="CID DOMAIN-CONTAINING PROTEIN-RELATED"/>
    <property type="match status" value="1"/>
</dbReference>
<reference evidence="3 4" key="1">
    <citation type="submission" date="2024-10" db="EMBL/GenBank/DDBJ databases">
        <title>Updated reference genomes for cyclostephanoid diatoms.</title>
        <authorList>
            <person name="Roberts W.R."/>
            <person name="Alverson A.J."/>
        </authorList>
    </citation>
    <scope>NUCLEOTIDE SEQUENCE [LARGE SCALE GENOMIC DNA]</scope>
    <source>
        <strain evidence="3 4">AJA010-31</strain>
    </source>
</reference>
<keyword evidence="4" id="KW-1185">Reference proteome</keyword>
<dbReference type="PANTHER" id="PTHR12460">
    <property type="entry name" value="CYCLIN-DEPENDENT KINASE INHIBITOR-RELATED PROTEIN"/>
    <property type="match status" value="1"/>
</dbReference>
<organism evidence="3 4">
    <name type="scientific">Cyclotella atomus</name>
    <dbReference type="NCBI Taxonomy" id="382360"/>
    <lineage>
        <taxon>Eukaryota</taxon>
        <taxon>Sar</taxon>
        <taxon>Stramenopiles</taxon>
        <taxon>Ochrophyta</taxon>
        <taxon>Bacillariophyta</taxon>
        <taxon>Coscinodiscophyceae</taxon>
        <taxon>Thalassiosirophycidae</taxon>
        <taxon>Stephanodiscales</taxon>
        <taxon>Stephanodiscaceae</taxon>
        <taxon>Cyclotella</taxon>
    </lineage>
</organism>
<feature type="region of interest" description="Disordered" evidence="1">
    <location>
        <begin position="141"/>
        <end position="178"/>
    </location>
</feature>
<evidence type="ECO:0000259" key="2">
    <source>
        <dbReference type="PROSITE" id="PS51391"/>
    </source>
</evidence>
<dbReference type="PROSITE" id="PS51391">
    <property type="entry name" value="CID"/>
    <property type="match status" value="1"/>
</dbReference>
<feature type="compositionally biased region" description="Low complexity" evidence="1">
    <location>
        <begin position="216"/>
        <end position="227"/>
    </location>
</feature>
<dbReference type="Proteomes" id="UP001530400">
    <property type="component" value="Unassembled WGS sequence"/>
</dbReference>
<sequence length="425" mass="47957">MADATALRNTLSQTENNLPSIQSASRLMMRFYDTPQGADLAVSEWRSVLQTCSPSQMLPLLYVANEVLQTSKRNRGNKFLEAFSPVLGSSLIYICNKDRGLVEKVRRTVKVWGDRRVFSMRFVMDILAGLDSYRDGGAAAASQPASVVEEPKHVPSPSITPGSKSDDSDDEDDLFGDPSEKLLDVDLKVDGKALSEAVKSVPSPEFGAGAKRRRSSAAAPPNAISKPAPKKPKALSNQSFLDMFQSITSLHDTYTSSLSVLKSIPESYLDSNDIDDLVGDELTDMYKKICETRRRVRKERKVIYNVAAERRQREKESKRYIAWLKNLAKVDDEDIEFAERLEEKLDLLAVCHDEAKALRHQRREEEARKAAEEEAAAAQEAEEEERKRMLEDVKKQAEAKPGMVWNPQLREYQYLHDPTQESWRD</sequence>
<protein>
    <recommendedName>
        <fullName evidence="2">CID domain-containing protein</fullName>
    </recommendedName>
</protein>
<feature type="compositionally biased region" description="Basic and acidic residues" evidence="1">
    <location>
        <begin position="384"/>
        <end position="398"/>
    </location>
</feature>
<evidence type="ECO:0000256" key="1">
    <source>
        <dbReference type="SAM" id="MobiDB-lite"/>
    </source>
</evidence>
<dbReference type="Gene3D" id="1.25.40.90">
    <property type="match status" value="1"/>
</dbReference>
<dbReference type="SUPFAM" id="SSF48464">
    <property type="entry name" value="ENTH/VHS domain"/>
    <property type="match status" value="1"/>
</dbReference>
<feature type="domain" description="CID" evidence="2">
    <location>
        <begin position="1"/>
        <end position="134"/>
    </location>
</feature>